<dbReference type="InterPro" id="IPR024072">
    <property type="entry name" value="DHFR-like_dom_sf"/>
</dbReference>
<dbReference type="EMBL" id="AUZY01006447">
    <property type="protein sequence ID" value="EQD54318.1"/>
    <property type="molecule type" value="Genomic_DNA"/>
</dbReference>
<name>T1ACG2_9ZZZZ</name>
<accession>T1ACG2</accession>
<proteinExistence type="predicted"/>
<feature type="region of interest" description="Disordered" evidence="1">
    <location>
        <begin position="186"/>
        <end position="206"/>
    </location>
</feature>
<comment type="caution">
    <text evidence="2">The sequence shown here is derived from an EMBL/GenBank/DDBJ whole genome shotgun (WGS) entry which is preliminary data.</text>
</comment>
<evidence type="ECO:0000256" key="1">
    <source>
        <dbReference type="SAM" id="MobiDB-lite"/>
    </source>
</evidence>
<organism evidence="2">
    <name type="scientific">mine drainage metagenome</name>
    <dbReference type="NCBI Taxonomy" id="410659"/>
    <lineage>
        <taxon>unclassified sequences</taxon>
        <taxon>metagenomes</taxon>
        <taxon>ecological metagenomes</taxon>
    </lineage>
</organism>
<reference evidence="2" key="1">
    <citation type="submission" date="2013-08" db="EMBL/GenBank/DDBJ databases">
        <authorList>
            <person name="Mendez C."/>
            <person name="Richter M."/>
            <person name="Ferrer M."/>
            <person name="Sanchez J."/>
        </authorList>
    </citation>
    <scope>NUCLEOTIDE SEQUENCE</scope>
</reference>
<evidence type="ECO:0000313" key="2">
    <source>
        <dbReference type="EMBL" id="EQD54318.1"/>
    </source>
</evidence>
<dbReference type="Gene3D" id="3.40.430.10">
    <property type="entry name" value="Dihydrofolate Reductase, subunit A"/>
    <property type="match status" value="1"/>
</dbReference>
<reference evidence="2" key="2">
    <citation type="journal article" date="2014" name="ISME J.">
        <title>Microbial stratification in low pH oxic and suboxic macroscopic growths along an acid mine drainage.</title>
        <authorList>
            <person name="Mendez-Garcia C."/>
            <person name="Mesa V."/>
            <person name="Sprenger R.R."/>
            <person name="Richter M."/>
            <person name="Diez M.S."/>
            <person name="Solano J."/>
            <person name="Bargiela R."/>
            <person name="Golyshina O.V."/>
            <person name="Manteca A."/>
            <person name="Ramos J.L."/>
            <person name="Gallego J.R."/>
            <person name="Llorente I."/>
            <person name="Martins Dos Santos V.A."/>
            <person name="Jensen O.N."/>
            <person name="Pelaez A.I."/>
            <person name="Sanchez J."/>
            <person name="Ferrer M."/>
        </authorList>
    </citation>
    <scope>NUCLEOTIDE SEQUENCE</scope>
</reference>
<protein>
    <submittedName>
        <fullName evidence="2">Dihydrofolate reductase</fullName>
    </submittedName>
</protein>
<dbReference type="AlphaFoldDB" id="T1ACG2"/>
<dbReference type="SUPFAM" id="SSF53597">
    <property type="entry name" value="Dihydrofolate reductase-like"/>
    <property type="match status" value="1"/>
</dbReference>
<sequence length="206" mass="23133">MTAEPRITRDLYVTLDGVGEWPEYPGSSIWPPEADPMFTEMDASRYDSGDTVIFGRRAIEGHFTARAEAARKDGDPNFLFDRSRGLDRCNTIVLLRTLTETRWSNSRFLSDPLGDVVEPWWRGPGRDLVVDGGPSVVRELIEKGPADDRRMAVGPVIPGRGWARWPMVRNDPRTLRLVVTKTLSYGGVGPSRRRSKVSSPRPPTVR</sequence>
<gene>
    <name evidence="2" type="ORF">B1B_09750</name>
</gene>